<proteinExistence type="predicted"/>
<feature type="domain" description="MATH" evidence="1">
    <location>
        <begin position="69"/>
        <end position="221"/>
    </location>
</feature>
<dbReference type="AlphaFoldDB" id="A0A914YWY2"/>
<dbReference type="Gene3D" id="2.60.210.10">
    <property type="entry name" value="Apoptosis, Tumor Necrosis Factor Receptor Associated Protein 2, Chain A"/>
    <property type="match status" value="1"/>
</dbReference>
<sequence length="222" mass="26002">MSCKFVEVGCDISKPDHEEKRPIKHLTLLNDEMRSMQRSFEKLAETETNYISEFNSNKTIVNGLQSLHTPQLLWKIKNWRDKTRLARLRLEPWQLSPPFYSEPFGYHLIAMVAPCGYSEGFGNSLAIYIQIIEGEFDGILKWPFSKNISFTLYDQKPELLKRRNYHFEMKENDLPKNVEYRRQPKKDIPNQPFGCMRFCPLNAIIGSSYADNDEIIIGINVF</sequence>
<dbReference type="GO" id="GO:0043122">
    <property type="term" value="P:regulation of canonical NF-kappaB signal transduction"/>
    <property type="evidence" value="ECO:0007669"/>
    <property type="project" value="TreeGrafter"/>
</dbReference>
<dbReference type="SUPFAM" id="SSF49599">
    <property type="entry name" value="TRAF domain-like"/>
    <property type="match status" value="1"/>
</dbReference>
<dbReference type="InterPro" id="IPR008974">
    <property type="entry name" value="TRAF-like"/>
</dbReference>
<evidence type="ECO:0000313" key="2">
    <source>
        <dbReference type="Proteomes" id="UP000887577"/>
    </source>
</evidence>
<dbReference type="InterPro" id="IPR002083">
    <property type="entry name" value="MATH/TRAF_dom"/>
</dbReference>
<dbReference type="PANTHER" id="PTHR10131:SF94">
    <property type="entry name" value="TNF RECEPTOR-ASSOCIATED FACTOR 4"/>
    <property type="match status" value="1"/>
</dbReference>
<evidence type="ECO:0000313" key="3">
    <source>
        <dbReference type="WBParaSite" id="PSU_v2.g4159.t1"/>
    </source>
</evidence>
<dbReference type="InterPro" id="IPR049342">
    <property type="entry name" value="TRAF1-6_MATH_dom"/>
</dbReference>
<dbReference type="PROSITE" id="PS50144">
    <property type="entry name" value="MATH"/>
    <property type="match status" value="1"/>
</dbReference>
<name>A0A914YWY2_9BILA</name>
<accession>A0A914YWY2</accession>
<keyword evidence="2" id="KW-1185">Reference proteome</keyword>
<dbReference type="Pfam" id="PF21355">
    <property type="entry name" value="TRAF-mep_MATH"/>
    <property type="match status" value="1"/>
</dbReference>
<protein>
    <submittedName>
        <fullName evidence="3">MATH domain-containing protein</fullName>
    </submittedName>
</protein>
<dbReference type="PANTHER" id="PTHR10131">
    <property type="entry name" value="TNF RECEPTOR ASSOCIATED FACTOR"/>
    <property type="match status" value="1"/>
</dbReference>
<dbReference type="WBParaSite" id="PSU_v2.g4159.t1">
    <property type="protein sequence ID" value="PSU_v2.g4159.t1"/>
    <property type="gene ID" value="PSU_v2.g4159"/>
</dbReference>
<evidence type="ECO:0000259" key="1">
    <source>
        <dbReference type="PROSITE" id="PS50144"/>
    </source>
</evidence>
<organism evidence="2 3">
    <name type="scientific">Panagrolaimus superbus</name>
    <dbReference type="NCBI Taxonomy" id="310955"/>
    <lineage>
        <taxon>Eukaryota</taxon>
        <taxon>Metazoa</taxon>
        <taxon>Ecdysozoa</taxon>
        <taxon>Nematoda</taxon>
        <taxon>Chromadorea</taxon>
        <taxon>Rhabditida</taxon>
        <taxon>Tylenchina</taxon>
        <taxon>Panagrolaimomorpha</taxon>
        <taxon>Panagrolaimoidea</taxon>
        <taxon>Panagrolaimidae</taxon>
        <taxon>Panagrolaimus</taxon>
    </lineage>
</organism>
<dbReference type="Proteomes" id="UP000887577">
    <property type="component" value="Unplaced"/>
</dbReference>
<reference evidence="3" key="1">
    <citation type="submission" date="2022-11" db="UniProtKB">
        <authorList>
            <consortium name="WormBaseParasite"/>
        </authorList>
    </citation>
    <scope>IDENTIFICATION</scope>
</reference>